<dbReference type="Pfam" id="PF19709">
    <property type="entry name" value="DUF6206"/>
    <property type="match status" value="1"/>
</dbReference>
<organism evidence="1">
    <name type="scientific">Streptomyces griseoviridis</name>
    <dbReference type="NCBI Taxonomy" id="45398"/>
    <lineage>
        <taxon>Bacteria</taxon>
        <taxon>Bacillati</taxon>
        <taxon>Actinomycetota</taxon>
        <taxon>Actinomycetes</taxon>
        <taxon>Kitasatosporales</taxon>
        <taxon>Streptomycetaceae</taxon>
        <taxon>Streptomyces</taxon>
    </lineage>
</organism>
<proteinExistence type="predicted"/>
<dbReference type="InterPro" id="IPR045780">
    <property type="entry name" value="DUF6206"/>
</dbReference>
<reference evidence="1" key="1">
    <citation type="journal article" date="2009" name="J. Antibiot.">
        <title>Prodigiosin biosynthesis gene cluster in the roseophilin producer Streptomyces griseoviridis.</title>
        <authorList>
            <person name="Kawasaki T."/>
            <person name="Sakurai F."/>
            <person name="Nagatsuka S."/>
            <person name="Hayakawa Y."/>
        </authorList>
    </citation>
    <scope>NUCLEOTIDE SEQUENCE</scope>
    <source>
        <strain evidence="1">2464-S5</strain>
    </source>
</reference>
<sequence>MAFTLPATEIEDLEAQVQAALRAADHSGLTVLGYGEVSLVLALETGAGSFACKRLPVFPGAEQLKTYERSLAEYIQRLRAAGVTVADSDLWHRQLPSGGTVAYVVQEVLPAKRLVSQLLHSEDDEWAEDFFTRFLDRVEGAVSPVLGLDAQASNWVDLDGELVYLDITTPLMRDARGRERLDVRLFYSSLPWALRDVTRLTMTGSILNKFYEPRGVVLDFLGNLHKERLSARLPRFLEQANARLPGKPITADEVSAYYKGDARMWELLQRLRRADRLWHRKIRRRVYPFLLPPDVAR</sequence>
<accession>B6VRS0</accession>
<evidence type="ECO:0000313" key="1">
    <source>
        <dbReference type="EMBL" id="BAG84260.1"/>
    </source>
</evidence>
<dbReference type="AlphaFoldDB" id="B6VRS0"/>
<name>B6VRS0_STRGD</name>
<protein>
    <submittedName>
        <fullName evidence="1">Uncharacterized protein</fullName>
    </submittedName>
</protein>
<dbReference type="EMBL" id="AB469822">
    <property type="protein sequence ID" value="BAG84260.1"/>
    <property type="molecule type" value="Genomic_DNA"/>
</dbReference>
<gene>
    <name evidence="1" type="primary">rphT</name>
</gene>